<proteinExistence type="predicted"/>
<evidence type="ECO:0000313" key="3">
    <source>
        <dbReference type="Proteomes" id="UP001233172"/>
    </source>
</evidence>
<reference evidence="2" key="1">
    <citation type="journal article" date="2023" name="PLoS Negl. Trop. Dis.">
        <title>A genome sequence for Biomphalaria pfeifferi, the major vector snail for the human-infecting parasite Schistosoma mansoni.</title>
        <authorList>
            <person name="Bu L."/>
            <person name="Lu L."/>
            <person name="Laidemitt M.R."/>
            <person name="Zhang S.M."/>
            <person name="Mutuku M."/>
            <person name="Mkoji G."/>
            <person name="Steinauer M."/>
            <person name="Loker E.S."/>
        </authorList>
    </citation>
    <scope>NUCLEOTIDE SEQUENCE</scope>
    <source>
        <strain evidence="2">KasaAsao</strain>
    </source>
</reference>
<feature type="chain" id="PRO_5042280174" evidence="1">
    <location>
        <begin position="28"/>
        <end position="137"/>
    </location>
</feature>
<feature type="signal peptide" evidence="1">
    <location>
        <begin position="1"/>
        <end position="27"/>
    </location>
</feature>
<dbReference type="Proteomes" id="UP001233172">
    <property type="component" value="Unassembled WGS sequence"/>
</dbReference>
<name>A0AAD8BFQ9_BIOPF</name>
<dbReference type="AlphaFoldDB" id="A0AAD8BFQ9"/>
<evidence type="ECO:0000256" key="1">
    <source>
        <dbReference type="SAM" id="SignalP"/>
    </source>
</evidence>
<reference evidence="2" key="2">
    <citation type="submission" date="2023-04" db="EMBL/GenBank/DDBJ databases">
        <authorList>
            <person name="Bu L."/>
            <person name="Lu L."/>
            <person name="Laidemitt M.R."/>
            <person name="Zhang S.M."/>
            <person name="Mutuku M."/>
            <person name="Mkoji G."/>
            <person name="Steinauer M."/>
            <person name="Loker E.S."/>
        </authorList>
    </citation>
    <scope>NUCLEOTIDE SEQUENCE</scope>
    <source>
        <strain evidence="2">KasaAsao</strain>
        <tissue evidence="2">Whole Snail</tissue>
    </source>
</reference>
<keyword evidence="3" id="KW-1185">Reference proteome</keyword>
<protein>
    <submittedName>
        <fullName evidence="2">Uncharacterized protein</fullName>
    </submittedName>
</protein>
<keyword evidence="1" id="KW-0732">Signal</keyword>
<evidence type="ECO:0000313" key="2">
    <source>
        <dbReference type="EMBL" id="KAK0053758.1"/>
    </source>
</evidence>
<comment type="caution">
    <text evidence="2">The sequence shown here is derived from an EMBL/GenBank/DDBJ whole genome shotgun (WGS) entry which is preliminary data.</text>
</comment>
<sequence length="137" mass="15910">MALRILKMFARLLTCSLLLNTLATTSADDTWYSQNFSPLMEILKKIMTLFEGQEQLNFQQILMTLLSGATHMRLTKDSSFTAMDKNGIKEWEESDILKRSFKPRHSKKEFVGASQRDCLSDFHRLIENVTENPWAFQ</sequence>
<feature type="non-terminal residue" evidence="2">
    <location>
        <position position="137"/>
    </location>
</feature>
<dbReference type="EMBL" id="JASAOG010000083">
    <property type="protein sequence ID" value="KAK0053758.1"/>
    <property type="molecule type" value="Genomic_DNA"/>
</dbReference>
<gene>
    <name evidence="2" type="ORF">Bpfe_016752</name>
</gene>
<organism evidence="2 3">
    <name type="scientific">Biomphalaria pfeifferi</name>
    <name type="common">Bloodfluke planorb</name>
    <name type="synonym">Freshwater snail</name>
    <dbReference type="NCBI Taxonomy" id="112525"/>
    <lineage>
        <taxon>Eukaryota</taxon>
        <taxon>Metazoa</taxon>
        <taxon>Spiralia</taxon>
        <taxon>Lophotrochozoa</taxon>
        <taxon>Mollusca</taxon>
        <taxon>Gastropoda</taxon>
        <taxon>Heterobranchia</taxon>
        <taxon>Euthyneura</taxon>
        <taxon>Panpulmonata</taxon>
        <taxon>Hygrophila</taxon>
        <taxon>Lymnaeoidea</taxon>
        <taxon>Planorbidae</taxon>
        <taxon>Biomphalaria</taxon>
    </lineage>
</organism>
<accession>A0AAD8BFQ9</accession>